<name>R0MQM3_NOSB1</name>
<dbReference type="Proteomes" id="UP000016927">
    <property type="component" value="Unassembled WGS sequence"/>
</dbReference>
<gene>
    <name evidence="1" type="ORF">NBO_7g0011</name>
</gene>
<reference evidence="1 2" key="1">
    <citation type="journal article" date="2013" name="BMC Genomics">
        <title>Comparative genomics of parasitic silkworm microsporidia reveal an association between genome expansion and host adaptation.</title>
        <authorList>
            <person name="Pan G."/>
            <person name="Xu J."/>
            <person name="Li T."/>
            <person name="Xia Q."/>
            <person name="Liu S.L."/>
            <person name="Zhang G."/>
            <person name="Li S."/>
            <person name="Li C."/>
            <person name="Liu H."/>
            <person name="Yang L."/>
            <person name="Liu T."/>
            <person name="Zhang X."/>
            <person name="Wu Z."/>
            <person name="Fan W."/>
            <person name="Dang X."/>
            <person name="Xiang H."/>
            <person name="Tao M."/>
            <person name="Li Y."/>
            <person name="Hu J."/>
            <person name="Li Z."/>
            <person name="Lin L."/>
            <person name="Luo J."/>
            <person name="Geng L."/>
            <person name="Wang L."/>
            <person name="Long M."/>
            <person name="Wan Y."/>
            <person name="He N."/>
            <person name="Zhang Z."/>
            <person name="Lu C."/>
            <person name="Keeling P.J."/>
            <person name="Wang J."/>
            <person name="Xiang Z."/>
            <person name="Zhou Z."/>
        </authorList>
    </citation>
    <scope>NUCLEOTIDE SEQUENCE [LARGE SCALE GENOMIC DNA]</scope>
    <source>
        <strain evidence="2">CQ1 / CVCC 102059</strain>
    </source>
</reference>
<accession>R0MQM3</accession>
<dbReference type="EMBL" id="KB908915">
    <property type="protein sequence ID" value="EOB15193.1"/>
    <property type="molecule type" value="Genomic_DNA"/>
</dbReference>
<protein>
    <submittedName>
        <fullName evidence="1">Uncharacterized protein</fullName>
    </submittedName>
</protein>
<evidence type="ECO:0000313" key="2">
    <source>
        <dbReference type="Proteomes" id="UP000016927"/>
    </source>
</evidence>
<dbReference type="VEuPathDB" id="MicrosporidiaDB:NBO_7g0011"/>
<keyword evidence="2" id="KW-1185">Reference proteome</keyword>
<sequence>MVEINQTDNEIQDKDVQTNGIINQQTNNKIIDSSNISLAFESSLVLKGTKYMKNKSKLEICFLKYSPLNVVKAFFITVTKQISPVKWFGYDSSCRCILETNVRLVPLKRYEVYGRLRKTKYLIVEVLRIYPINYKDLIYQVL</sequence>
<dbReference type="OMA" id="NTRYEMY"/>
<dbReference type="OrthoDB" id="2191194at2759"/>
<proteinExistence type="predicted"/>
<evidence type="ECO:0000313" key="1">
    <source>
        <dbReference type="EMBL" id="EOB15193.1"/>
    </source>
</evidence>
<dbReference type="HOGENOM" id="CLU_146853_1_0_1"/>
<organism evidence="1 2">
    <name type="scientific">Nosema bombycis (strain CQ1 / CVCC 102059)</name>
    <name type="common">Microsporidian parasite</name>
    <name type="synonym">Pebrine of silkworm</name>
    <dbReference type="NCBI Taxonomy" id="578461"/>
    <lineage>
        <taxon>Eukaryota</taxon>
        <taxon>Fungi</taxon>
        <taxon>Fungi incertae sedis</taxon>
        <taxon>Microsporidia</taxon>
        <taxon>Nosematidae</taxon>
        <taxon>Nosema</taxon>
    </lineage>
</organism>
<dbReference type="AlphaFoldDB" id="R0MQM3"/>